<dbReference type="Proteomes" id="UP000009131">
    <property type="component" value="Unassembled WGS sequence"/>
</dbReference>
<feature type="coiled-coil region" evidence="11">
    <location>
        <begin position="657"/>
        <end position="684"/>
    </location>
</feature>
<dbReference type="InParanoid" id="G7E2U9"/>
<evidence type="ECO:0000256" key="3">
    <source>
        <dbReference type="ARBA" id="ARBA00022618"/>
    </source>
</evidence>
<feature type="compositionally biased region" description="Low complexity" evidence="12">
    <location>
        <begin position="20"/>
        <end position="43"/>
    </location>
</feature>
<evidence type="ECO:0000256" key="11">
    <source>
        <dbReference type="SAM" id="Coils"/>
    </source>
</evidence>
<dbReference type="EMBL" id="BABT02000117">
    <property type="protein sequence ID" value="GAA97293.1"/>
    <property type="molecule type" value="Genomic_DNA"/>
</dbReference>
<feature type="compositionally biased region" description="Polar residues" evidence="12">
    <location>
        <begin position="45"/>
        <end position="72"/>
    </location>
</feature>
<comment type="function">
    <text evidence="10">Acts as a component of the essential kinetochore-associated NDC80 complex, which is required for chromosome segregation and spindle checkpoint activity.</text>
</comment>
<dbReference type="GO" id="GO:0005634">
    <property type="term" value="C:nucleus"/>
    <property type="evidence" value="ECO:0007669"/>
    <property type="project" value="UniProtKB-SubCell"/>
</dbReference>
<feature type="region of interest" description="Disordered" evidence="12">
    <location>
        <begin position="441"/>
        <end position="465"/>
    </location>
</feature>
<dbReference type="PANTHER" id="PTHR10643">
    <property type="entry name" value="KINETOCHORE PROTEIN NDC80"/>
    <property type="match status" value="1"/>
</dbReference>
<dbReference type="STRING" id="764103.G7E2U9"/>
<dbReference type="HOGENOM" id="CLU_376459_0_0_1"/>
<comment type="subcellular location">
    <subcellularLocation>
        <location evidence="10">Chromosome</location>
        <location evidence="10">Centromere</location>
        <location evidence="10">Kinetochore</location>
    </subcellularLocation>
    <subcellularLocation>
        <location evidence="10">Nucleus</location>
    </subcellularLocation>
</comment>
<dbReference type="InterPro" id="IPR005550">
    <property type="entry name" value="Kinetochore_Ndc80"/>
</dbReference>
<evidence type="ECO:0000256" key="12">
    <source>
        <dbReference type="SAM" id="MobiDB-lite"/>
    </source>
</evidence>
<evidence type="ECO:0000256" key="7">
    <source>
        <dbReference type="ARBA" id="ARBA00023242"/>
    </source>
</evidence>
<evidence type="ECO:0000256" key="2">
    <source>
        <dbReference type="ARBA" id="ARBA00022454"/>
    </source>
</evidence>
<keyword evidence="7 10" id="KW-0539">Nucleus</keyword>
<reference evidence="14 15" key="2">
    <citation type="journal article" date="2012" name="Open Biol.">
        <title>Characteristics of nucleosomes and linker DNA regions on the genome of the basidiomycete Mixia osmundae revealed by mono- and dinucleosome mapping.</title>
        <authorList>
            <person name="Nishida H."/>
            <person name="Kondo S."/>
            <person name="Matsumoto T."/>
            <person name="Suzuki Y."/>
            <person name="Yoshikawa H."/>
            <person name="Taylor T.D."/>
            <person name="Sugiyama J."/>
        </authorList>
    </citation>
    <scope>NUCLEOTIDE SEQUENCE [LARGE SCALE GENOMIC DNA]</scope>
    <source>
        <strain evidence="15">CBS 9802 / IAM 14324 / JCM 22182 / KY 12970</strain>
    </source>
</reference>
<evidence type="ECO:0000313" key="15">
    <source>
        <dbReference type="Proteomes" id="UP000009131"/>
    </source>
</evidence>
<dbReference type="InterPro" id="IPR055260">
    <property type="entry name" value="Ndc80_CH"/>
</dbReference>
<dbReference type="InterPro" id="IPR038273">
    <property type="entry name" value="Ndc80_sf"/>
</dbReference>
<comment type="caution">
    <text evidence="14">The sequence shown here is derived from an EMBL/GenBank/DDBJ whole genome shotgun (WGS) entry which is preliminary data.</text>
</comment>
<evidence type="ECO:0000256" key="9">
    <source>
        <dbReference type="ARBA" id="ARBA00023328"/>
    </source>
</evidence>
<evidence type="ECO:0000256" key="8">
    <source>
        <dbReference type="ARBA" id="ARBA00023306"/>
    </source>
</evidence>
<keyword evidence="3 10" id="KW-0132">Cell division</keyword>
<dbReference type="eggNOG" id="KOG0995">
    <property type="taxonomic scope" value="Eukaryota"/>
</dbReference>
<dbReference type="Gene3D" id="1.10.418.30">
    <property type="entry name" value="Ncd80 complex, Ncd80 subunit"/>
    <property type="match status" value="1"/>
</dbReference>
<feature type="compositionally biased region" description="Basic and acidic residues" evidence="12">
    <location>
        <begin position="441"/>
        <end position="458"/>
    </location>
</feature>
<dbReference type="OrthoDB" id="7459479at2759"/>
<keyword evidence="5 10" id="KW-0995">Kinetochore</keyword>
<evidence type="ECO:0000256" key="1">
    <source>
        <dbReference type="ARBA" id="ARBA00007050"/>
    </source>
</evidence>
<dbReference type="Pfam" id="PF03801">
    <property type="entry name" value="Ndc80_HEC"/>
    <property type="match status" value="1"/>
</dbReference>
<evidence type="ECO:0000256" key="5">
    <source>
        <dbReference type="ARBA" id="ARBA00022838"/>
    </source>
</evidence>
<feature type="domain" description="Kinetochore protein Ndc80 CH" evidence="13">
    <location>
        <begin position="132"/>
        <end position="274"/>
    </location>
</feature>
<comment type="similarity">
    <text evidence="1 10">Belongs to the NDC80/HEC1 family.</text>
</comment>
<sequence length="721" mass="80458">MSRPSMAPPGDPTQKKQRMSSMAPPSAPQHASSSSYGAYAPPSVRRQSMAASGSMPNASAHRQSLAPSQPFHQPSGGKMRRSSIAPEGYGRASMSGAASPYHASVAGALGPNGLPLGLMGHPGGLQAFLNSGKPARDTRDLRSVQARRRIESDVYNFLQERNYEHMNKVSLKMLTGPTSRDFWDIFRFIWSIYDPSTLPSTPAAHFHTTHEWHKGMKTGSANGVKWEDEAVYIIKGSGYPFAEPFSKSHLQAPAAMHVWPMMLGLLDWIIKTIRGREAAFGGYPELVINPAHVDDLIAEARQSSGDTSNLAGGEDRSQHFVLLDRPQAKLEFWHEYLQRAYPLFLASDQYDLEPYKQQLESRFEAYMEQGRESIAVLTESIERLQTSEASELAAAPKVDKLQLESQQLKKDLEKMKQYRDDLSRKVDKFATEIVDKEAARAAAEEGERRSREEREELARQVASQGISEQEALDIFSEQEKLAEDKRQTEQRHAKASQDAYEAELAQTKLFVRAEKLIQDYTSKLTHLSLLPIPPEHLAHIDFRQELNGSASDANEIVPNCTTVIRPVLTKLRQDTIDQRLSFTTQTAALEPKTTAISEQLDQLADLNYRADAEYELLQRDLQDVKESTTSEMTKTLQAIESVQWQVNNLKHHIATGKLALEQKLQTLENEHANLIKDVETIKKTNESALQDRIIEILAAKEEAGQGVLKILASASEPVALA</sequence>
<evidence type="ECO:0000256" key="6">
    <source>
        <dbReference type="ARBA" id="ARBA00023054"/>
    </source>
</evidence>
<name>G7E2U9_MIXOS</name>
<reference evidence="14 15" key="1">
    <citation type="journal article" date="2011" name="J. Gen. Appl. Microbiol.">
        <title>Draft genome sequencing of the enigmatic basidiomycete Mixia osmundae.</title>
        <authorList>
            <person name="Nishida H."/>
            <person name="Nagatsuka Y."/>
            <person name="Sugiyama J."/>
        </authorList>
    </citation>
    <scope>NUCLEOTIDE SEQUENCE [LARGE SCALE GENOMIC DNA]</scope>
    <source>
        <strain evidence="15">CBS 9802 / IAM 14324 / JCM 22182 / KY 12970</strain>
    </source>
</reference>
<keyword evidence="6 11" id="KW-0175">Coiled coil</keyword>
<dbReference type="GO" id="GO:0051301">
    <property type="term" value="P:cell division"/>
    <property type="evidence" value="ECO:0007669"/>
    <property type="project" value="UniProtKB-UniRule"/>
</dbReference>
<feature type="compositionally biased region" description="Pro residues" evidence="12">
    <location>
        <begin position="1"/>
        <end position="11"/>
    </location>
</feature>
<keyword evidence="9 10" id="KW-0137">Centromere</keyword>
<dbReference type="AlphaFoldDB" id="G7E2U9"/>
<evidence type="ECO:0000256" key="10">
    <source>
        <dbReference type="RuleBase" id="RU368072"/>
    </source>
</evidence>
<keyword evidence="4 10" id="KW-0498">Mitosis</keyword>
<comment type="subunit">
    <text evidence="10">Component of the NDC80 complex.</text>
</comment>
<keyword evidence="8 10" id="KW-0131">Cell cycle</keyword>
<protein>
    <recommendedName>
        <fullName evidence="10">Kinetochore protein NDC80</fullName>
    </recommendedName>
</protein>
<accession>G7E2U9</accession>
<keyword evidence="15" id="KW-1185">Reference proteome</keyword>
<evidence type="ECO:0000259" key="13">
    <source>
        <dbReference type="Pfam" id="PF03801"/>
    </source>
</evidence>
<proteinExistence type="inferred from homology"/>
<evidence type="ECO:0000256" key="4">
    <source>
        <dbReference type="ARBA" id="ARBA00022776"/>
    </source>
</evidence>
<dbReference type="FunCoup" id="G7E2U9">
    <property type="interactions" value="185"/>
</dbReference>
<organism evidence="14 15">
    <name type="scientific">Mixia osmundae (strain CBS 9802 / IAM 14324 / JCM 22182 / KY 12970)</name>
    <dbReference type="NCBI Taxonomy" id="764103"/>
    <lineage>
        <taxon>Eukaryota</taxon>
        <taxon>Fungi</taxon>
        <taxon>Dikarya</taxon>
        <taxon>Basidiomycota</taxon>
        <taxon>Pucciniomycotina</taxon>
        <taxon>Mixiomycetes</taxon>
        <taxon>Mixiales</taxon>
        <taxon>Mixiaceae</taxon>
        <taxon>Mixia</taxon>
    </lineage>
</organism>
<dbReference type="GO" id="GO:0051315">
    <property type="term" value="P:attachment of mitotic spindle microtubules to kinetochore"/>
    <property type="evidence" value="ECO:0007669"/>
    <property type="project" value="UniProtKB-UniRule"/>
</dbReference>
<evidence type="ECO:0000313" key="14">
    <source>
        <dbReference type="EMBL" id="GAA97293.1"/>
    </source>
</evidence>
<dbReference type="GO" id="GO:0031262">
    <property type="term" value="C:Ndc80 complex"/>
    <property type="evidence" value="ECO:0007669"/>
    <property type="project" value="UniProtKB-UniRule"/>
</dbReference>
<feature type="region of interest" description="Disordered" evidence="12">
    <location>
        <begin position="1"/>
        <end position="97"/>
    </location>
</feature>
<dbReference type="PANTHER" id="PTHR10643:SF2">
    <property type="entry name" value="KINETOCHORE PROTEIN NDC80 HOMOLOG"/>
    <property type="match status" value="1"/>
</dbReference>
<gene>
    <name evidence="14" type="primary">Mo03971</name>
    <name evidence="14" type="ORF">E5Q_03971</name>
</gene>
<keyword evidence="2 10" id="KW-0158">Chromosome</keyword>